<evidence type="ECO:0000313" key="1">
    <source>
        <dbReference type="EMBL" id="GFG59525.1"/>
    </source>
</evidence>
<keyword evidence="2" id="KW-1185">Reference proteome</keyword>
<gene>
    <name evidence="1" type="ORF">MMUR_36610</name>
</gene>
<comment type="caution">
    <text evidence="1">The sequence shown here is derived from an EMBL/GenBank/DDBJ whole genome shotgun (WGS) entry which is preliminary data.</text>
</comment>
<name>A0A7I9WP62_9MYCO</name>
<dbReference type="RefSeq" id="WP_193490031.1">
    <property type="nucleotide sequence ID" value="NZ_BAAAMC010000017.1"/>
</dbReference>
<sequence>MTGVRMSECTGLWRRTLLIDADGSRDTRSDVRWLQGLTAFVDLRTPVPANPAAQDGFAGWLRQSGEVFTWDRFTGLQPAGEFPDEGRMHWDDGVLVETGVHADYVEHWVLHPVAGPRWALTLAGPDGARALLLRVGDLFGWAAHTGAGTEISLGAVTGQRWEITDSSGSGHRGTDLAPRVHDRTLTVRASQTWTVLDSEGEVTP</sequence>
<dbReference type="EMBL" id="BLKT01000003">
    <property type="protein sequence ID" value="GFG59525.1"/>
    <property type="molecule type" value="Genomic_DNA"/>
</dbReference>
<proteinExistence type="predicted"/>
<dbReference type="AlphaFoldDB" id="A0A7I9WP62"/>
<evidence type="ECO:0000313" key="2">
    <source>
        <dbReference type="Proteomes" id="UP000465241"/>
    </source>
</evidence>
<organism evidence="1 2">
    <name type="scientific">Mycolicibacterium murale</name>
    <dbReference type="NCBI Taxonomy" id="182220"/>
    <lineage>
        <taxon>Bacteria</taxon>
        <taxon>Bacillati</taxon>
        <taxon>Actinomycetota</taxon>
        <taxon>Actinomycetes</taxon>
        <taxon>Mycobacteriales</taxon>
        <taxon>Mycobacteriaceae</taxon>
        <taxon>Mycolicibacterium</taxon>
    </lineage>
</organism>
<dbReference type="Proteomes" id="UP000465241">
    <property type="component" value="Unassembled WGS sequence"/>
</dbReference>
<protein>
    <submittedName>
        <fullName evidence="1">Uncharacterized protein</fullName>
    </submittedName>
</protein>
<reference evidence="1 2" key="1">
    <citation type="journal article" date="2019" name="Emerg. Microbes Infect.">
        <title>Comprehensive subspecies identification of 175 nontuberculous mycobacteria species based on 7547 genomic profiles.</title>
        <authorList>
            <person name="Matsumoto Y."/>
            <person name="Kinjo T."/>
            <person name="Motooka D."/>
            <person name="Nabeya D."/>
            <person name="Jung N."/>
            <person name="Uechi K."/>
            <person name="Horii T."/>
            <person name="Iida T."/>
            <person name="Fujita J."/>
            <person name="Nakamura S."/>
        </authorList>
    </citation>
    <scope>NUCLEOTIDE SEQUENCE [LARGE SCALE GENOMIC DNA]</scope>
    <source>
        <strain evidence="1 2">JCM 13392</strain>
    </source>
</reference>
<accession>A0A7I9WP62</accession>